<protein>
    <submittedName>
        <fullName evidence="1">Uncharacterized protein</fullName>
    </submittedName>
</protein>
<accession>A0A2P2PIP9</accession>
<sequence>MYVIHSKIEAQI</sequence>
<dbReference type="EMBL" id="GGEC01074055">
    <property type="protein sequence ID" value="MBX54539.1"/>
    <property type="molecule type" value="Transcribed_RNA"/>
</dbReference>
<name>A0A2P2PIP9_RHIMU</name>
<organism evidence="1">
    <name type="scientific">Rhizophora mucronata</name>
    <name type="common">Asiatic mangrove</name>
    <dbReference type="NCBI Taxonomy" id="61149"/>
    <lineage>
        <taxon>Eukaryota</taxon>
        <taxon>Viridiplantae</taxon>
        <taxon>Streptophyta</taxon>
        <taxon>Embryophyta</taxon>
        <taxon>Tracheophyta</taxon>
        <taxon>Spermatophyta</taxon>
        <taxon>Magnoliopsida</taxon>
        <taxon>eudicotyledons</taxon>
        <taxon>Gunneridae</taxon>
        <taxon>Pentapetalae</taxon>
        <taxon>rosids</taxon>
        <taxon>fabids</taxon>
        <taxon>Malpighiales</taxon>
        <taxon>Rhizophoraceae</taxon>
        <taxon>Rhizophora</taxon>
    </lineage>
</organism>
<proteinExistence type="predicted"/>
<evidence type="ECO:0000313" key="1">
    <source>
        <dbReference type="EMBL" id="MBX54539.1"/>
    </source>
</evidence>
<reference evidence="1" key="1">
    <citation type="submission" date="2018-02" db="EMBL/GenBank/DDBJ databases">
        <title>Rhizophora mucronata_Transcriptome.</title>
        <authorList>
            <person name="Meera S.P."/>
            <person name="Sreeshan A."/>
            <person name="Augustine A."/>
        </authorList>
    </citation>
    <scope>NUCLEOTIDE SEQUENCE</scope>
    <source>
        <tissue evidence="1">Leaf</tissue>
    </source>
</reference>